<gene>
    <name evidence="1" type="primary">SWD1</name>
    <name evidence="1" type="ORF">M8818_003276</name>
</gene>
<name>A0ACC3SF18_9PEZI</name>
<proteinExistence type="predicted"/>
<protein>
    <submittedName>
        <fullName evidence="1">Chromatin binding protein</fullName>
    </submittedName>
</protein>
<comment type="caution">
    <text evidence="1">The sequence shown here is derived from an EMBL/GenBank/DDBJ whole genome shotgun (WGS) entry which is preliminary data.</text>
</comment>
<accession>A0ACC3SF18</accession>
<reference evidence="1" key="1">
    <citation type="submission" date="2024-02" db="EMBL/GenBank/DDBJ databases">
        <title>Metagenome Assembled Genome of Zalaria obscura JY119.</title>
        <authorList>
            <person name="Vighnesh L."/>
            <person name="Jagadeeshwari U."/>
            <person name="Venkata Ramana C."/>
            <person name="Sasikala C."/>
        </authorList>
    </citation>
    <scope>NUCLEOTIDE SEQUENCE</scope>
    <source>
        <strain evidence="1">JY119</strain>
    </source>
</reference>
<sequence length="516" mass="57467">MFACAKRTRDLGYRYAPGDISIDGRRGKDGDVRIRLTAMNLSLVDPFVLAQDIPEALIARLRSSGSAVCLRFSRQGDLLASGTAKGAIAIFDLETNGVARKLRGHTPGRQVQSLSWSSSGRYLLSSSVDWKAILWDLQDGSRIRTVNFGAPIFIAELHPTNHLICAAALYEHQPALADLTNSKPKKTLLPTVPKRSSYEQDTLSEKQAAQDAKQFTSVALFTPSGQHIVAGTTKGWINIIEVKTSQIIHSMRLSSKAVVHLRITPSGRDLLVNANDTIIRTIKLPDLTDPKLEPDSIRLEVEHKFQDVVNRLSWNHVAFSSAGDYVMASTYMNHDVYIWERGHGSLVKILEGPKEELGAVEWHPHRPFVAATGVESGKIYLWSVNTPQRWSALAPDFAEVEENEEYIEREDEFDIQPIEELHKRRLDLEDEEVDVLTVDPAKPGQFMNEFHMPVQLDIDASDSEDEMIAIGAGQYRRKNEGADADDMEPDDDTMDDNGVNGTEEVANGSSKRRRGD</sequence>
<dbReference type="EMBL" id="JAMKPW020000014">
    <property type="protein sequence ID" value="KAK8211309.1"/>
    <property type="molecule type" value="Genomic_DNA"/>
</dbReference>
<evidence type="ECO:0000313" key="2">
    <source>
        <dbReference type="Proteomes" id="UP001320706"/>
    </source>
</evidence>
<evidence type="ECO:0000313" key="1">
    <source>
        <dbReference type="EMBL" id="KAK8211309.1"/>
    </source>
</evidence>
<keyword evidence="2" id="KW-1185">Reference proteome</keyword>
<organism evidence="1 2">
    <name type="scientific">Zalaria obscura</name>
    <dbReference type="NCBI Taxonomy" id="2024903"/>
    <lineage>
        <taxon>Eukaryota</taxon>
        <taxon>Fungi</taxon>
        <taxon>Dikarya</taxon>
        <taxon>Ascomycota</taxon>
        <taxon>Pezizomycotina</taxon>
        <taxon>Dothideomycetes</taxon>
        <taxon>Dothideomycetidae</taxon>
        <taxon>Dothideales</taxon>
        <taxon>Zalariaceae</taxon>
        <taxon>Zalaria</taxon>
    </lineage>
</organism>
<dbReference type="Proteomes" id="UP001320706">
    <property type="component" value="Unassembled WGS sequence"/>
</dbReference>